<comment type="caution">
    <text evidence="3">The sequence shown here is derived from an EMBL/GenBank/DDBJ whole genome shotgun (WGS) entry which is preliminary data.</text>
</comment>
<dbReference type="Proteomes" id="UP001642464">
    <property type="component" value="Unassembled WGS sequence"/>
</dbReference>
<comment type="cofactor">
    <cofactor evidence="1">
        <name>Fe cation</name>
        <dbReference type="ChEBI" id="CHEBI:24875"/>
    </cofactor>
</comment>
<feature type="compositionally biased region" description="Low complexity" evidence="2">
    <location>
        <begin position="8"/>
        <end position="23"/>
    </location>
</feature>
<proteinExistence type="predicted"/>
<name>A0ABP0LS19_9DINO</name>
<dbReference type="PANTHER" id="PTHR20883">
    <property type="entry name" value="PHYTANOYL-COA DIOXYGENASE DOMAIN CONTAINING 1"/>
    <property type="match status" value="1"/>
</dbReference>
<keyword evidence="4" id="KW-1185">Reference proteome</keyword>
<sequence>MRLRLTARRGGAAQGRTRLQGQQHRGLSASSERVSRDQVAEFRRAGFVKVDDLLSRDDVKRLGERFERLFAGDFDTGIYPDEWHWREGVSKPGAFREIVNGWKADSTVASVVLSPTLGRVAADLMGWRRGVRVAQDDILWKPPGGGPVLFHQDAPYISDQFSPREDNSLTMWIALDDADGETGVVEYCPGSHLWPRVGQLVRDSAFHCGDGRVDHRSPALQAARALQLDMPKVVQLQVAAGSAVCHHQDVWHGSGPNQSLLRHRKALGIHFVSADVKWRSSPHPDYIYGRYVLAGEDSPRDEFFPVVVSARSQDGVHDTLEDGLGAHDWGEGTSLLRRHVGALARGCHDHEDCSQVVHAASAGSAQVAGQLEQHARPFVAQPEPNELGVTASLPLTRSPRSSRLSQALAPPSAAAILRSSASAALS</sequence>
<keyword evidence="3" id="KW-0223">Dioxygenase</keyword>
<evidence type="ECO:0000256" key="2">
    <source>
        <dbReference type="SAM" id="MobiDB-lite"/>
    </source>
</evidence>
<dbReference type="PANTHER" id="PTHR20883:SF48">
    <property type="entry name" value="ECTOINE DIOXYGENASE"/>
    <property type="match status" value="1"/>
</dbReference>
<accession>A0ABP0LS19</accession>
<evidence type="ECO:0000313" key="3">
    <source>
        <dbReference type="EMBL" id="CAK9041541.1"/>
    </source>
</evidence>
<protein>
    <submittedName>
        <fullName evidence="3">Probable alpha-ketoglutarate-dependent hypophosphite dioxygenase</fullName>
    </submittedName>
</protein>
<keyword evidence="3" id="KW-0560">Oxidoreductase</keyword>
<organism evidence="3 4">
    <name type="scientific">Durusdinium trenchii</name>
    <dbReference type="NCBI Taxonomy" id="1381693"/>
    <lineage>
        <taxon>Eukaryota</taxon>
        <taxon>Sar</taxon>
        <taxon>Alveolata</taxon>
        <taxon>Dinophyceae</taxon>
        <taxon>Suessiales</taxon>
        <taxon>Symbiodiniaceae</taxon>
        <taxon>Durusdinium</taxon>
    </lineage>
</organism>
<dbReference type="GO" id="GO:0051213">
    <property type="term" value="F:dioxygenase activity"/>
    <property type="evidence" value="ECO:0007669"/>
    <property type="project" value="UniProtKB-KW"/>
</dbReference>
<dbReference type="Pfam" id="PF05721">
    <property type="entry name" value="PhyH"/>
    <property type="match status" value="1"/>
</dbReference>
<dbReference type="InterPro" id="IPR008775">
    <property type="entry name" value="Phytyl_CoA_dOase-like"/>
</dbReference>
<evidence type="ECO:0000313" key="4">
    <source>
        <dbReference type="Proteomes" id="UP001642464"/>
    </source>
</evidence>
<gene>
    <name evidence="3" type="ORF">SCF082_LOCUS23978</name>
</gene>
<dbReference type="EMBL" id="CAXAMM010017620">
    <property type="protein sequence ID" value="CAK9041541.1"/>
    <property type="molecule type" value="Genomic_DNA"/>
</dbReference>
<feature type="non-terminal residue" evidence="3">
    <location>
        <position position="426"/>
    </location>
</feature>
<dbReference type="Gene3D" id="2.60.120.620">
    <property type="entry name" value="q2cbj1_9rhob like domain"/>
    <property type="match status" value="1"/>
</dbReference>
<reference evidence="3 4" key="1">
    <citation type="submission" date="2024-02" db="EMBL/GenBank/DDBJ databases">
        <authorList>
            <person name="Chen Y."/>
            <person name="Shah S."/>
            <person name="Dougan E. K."/>
            <person name="Thang M."/>
            <person name="Chan C."/>
        </authorList>
    </citation>
    <scope>NUCLEOTIDE SEQUENCE [LARGE SCALE GENOMIC DNA]</scope>
</reference>
<evidence type="ECO:0000256" key="1">
    <source>
        <dbReference type="ARBA" id="ARBA00001962"/>
    </source>
</evidence>
<feature type="region of interest" description="Disordered" evidence="2">
    <location>
        <begin position="1"/>
        <end position="32"/>
    </location>
</feature>
<dbReference type="SUPFAM" id="SSF51197">
    <property type="entry name" value="Clavaminate synthase-like"/>
    <property type="match status" value="1"/>
</dbReference>